<dbReference type="EMBL" id="DRHY01000331">
    <property type="protein sequence ID" value="HEC75483.1"/>
    <property type="molecule type" value="Genomic_DNA"/>
</dbReference>
<dbReference type="AlphaFoldDB" id="A0A7C1ZS39"/>
<protein>
    <submittedName>
        <fullName evidence="1">Uncharacterized protein</fullName>
    </submittedName>
</protein>
<reference evidence="1" key="1">
    <citation type="journal article" date="2020" name="mSystems">
        <title>Genome- and Community-Level Interaction Insights into Carbon Utilization and Element Cycling Functions of Hydrothermarchaeota in Hydrothermal Sediment.</title>
        <authorList>
            <person name="Zhou Z."/>
            <person name="Liu Y."/>
            <person name="Xu W."/>
            <person name="Pan J."/>
            <person name="Luo Z.H."/>
            <person name="Li M."/>
        </authorList>
    </citation>
    <scope>NUCLEOTIDE SEQUENCE [LARGE SCALE GENOMIC DNA]</scope>
    <source>
        <strain evidence="1">HyVt-380</strain>
    </source>
</reference>
<sequence length="89" mass="9850">MLHFKLKLNENQTFSYTPDTDEEIFVLVKRANGDVESMPVSSERSLCINAGDILMFESYDSVPDFVINAVNAGVAEALDSFIATEPETT</sequence>
<evidence type="ECO:0000313" key="1">
    <source>
        <dbReference type="EMBL" id="HEC75483.1"/>
    </source>
</evidence>
<organism evidence="1">
    <name type="scientific">Methylophaga aminisulfidivorans</name>
    <dbReference type="NCBI Taxonomy" id="230105"/>
    <lineage>
        <taxon>Bacteria</taxon>
        <taxon>Pseudomonadati</taxon>
        <taxon>Pseudomonadota</taxon>
        <taxon>Gammaproteobacteria</taxon>
        <taxon>Thiotrichales</taxon>
        <taxon>Piscirickettsiaceae</taxon>
        <taxon>Methylophaga</taxon>
    </lineage>
</organism>
<dbReference type="Proteomes" id="UP000886384">
    <property type="component" value="Unassembled WGS sequence"/>
</dbReference>
<comment type="caution">
    <text evidence="1">The sequence shown here is derived from an EMBL/GenBank/DDBJ whole genome shotgun (WGS) entry which is preliminary data.</text>
</comment>
<gene>
    <name evidence="1" type="ORF">ENI26_14125</name>
</gene>
<proteinExistence type="predicted"/>
<name>A0A7C1ZS39_9GAMM</name>
<accession>A0A7C1ZS39</accession>